<dbReference type="OrthoDB" id="10560840at2759"/>
<dbReference type="Proteomes" id="UP000277580">
    <property type="component" value="Unassembled WGS sequence"/>
</dbReference>
<feature type="compositionally biased region" description="Acidic residues" evidence="1">
    <location>
        <begin position="235"/>
        <end position="245"/>
    </location>
</feature>
<proteinExistence type="predicted"/>
<name>A0A3N4L3S3_9PEZI</name>
<dbReference type="AlphaFoldDB" id="A0A3N4L3S3"/>
<reference evidence="2 3" key="1">
    <citation type="journal article" date="2018" name="Nat. Ecol. Evol.">
        <title>Pezizomycetes genomes reveal the molecular basis of ectomycorrhizal truffle lifestyle.</title>
        <authorList>
            <person name="Murat C."/>
            <person name="Payen T."/>
            <person name="Noel B."/>
            <person name="Kuo A."/>
            <person name="Morin E."/>
            <person name="Chen J."/>
            <person name="Kohler A."/>
            <person name="Krizsan K."/>
            <person name="Balestrini R."/>
            <person name="Da Silva C."/>
            <person name="Montanini B."/>
            <person name="Hainaut M."/>
            <person name="Levati E."/>
            <person name="Barry K.W."/>
            <person name="Belfiori B."/>
            <person name="Cichocki N."/>
            <person name="Clum A."/>
            <person name="Dockter R.B."/>
            <person name="Fauchery L."/>
            <person name="Guy J."/>
            <person name="Iotti M."/>
            <person name="Le Tacon F."/>
            <person name="Lindquist E.A."/>
            <person name="Lipzen A."/>
            <person name="Malagnac F."/>
            <person name="Mello A."/>
            <person name="Molinier V."/>
            <person name="Miyauchi S."/>
            <person name="Poulain J."/>
            <person name="Riccioni C."/>
            <person name="Rubini A."/>
            <person name="Sitrit Y."/>
            <person name="Splivallo R."/>
            <person name="Traeger S."/>
            <person name="Wang M."/>
            <person name="Zifcakova L."/>
            <person name="Wipf D."/>
            <person name="Zambonelli A."/>
            <person name="Paolocci F."/>
            <person name="Nowrousian M."/>
            <person name="Ottonello S."/>
            <person name="Baldrian P."/>
            <person name="Spatafora J.W."/>
            <person name="Henrissat B."/>
            <person name="Nagy L.G."/>
            <person name="Aury J.M."/>
            <person name="Wincker P."/>
            <person name="Grigoriev I.V."/>
            <person name="Bonfante P."/>
            <person name="Martin F.M."/>
        </authorList>
    </citation>
    <scope>NUCLEOTIDE SEQUENCE [LARGE SCALE GENOMIC DNA]</scope>
    <source>
        <strain evidence="2 3">CCBAS932</strain>
    </source>
</reference>
<protein>
    <submittedName>
        <fullName evidence="2">Uncharacterized protein</fullName>
    </submittedName>
</protein>
<gene>
    <name evidence="2" type="ORF">P167DRAFT_545273</name>
</gene>
<evidence type="ECO:0000256" key="1">
    <source>
        <dbReference type="SAM" id="MobiDB-lite"/>
    </source>
</evidence>
<feature type="compositionally biased region" description="Basic and acidic residues" evidence="1">
    <location>
        <begin position="225"/>
        <end position="234"/>
    </location>
</feature>
<dbReference type="InParanoid" id="A0A3N4L3S3"/>
<organism evidence="2 3">
    <name type="scientific">Morchella conica CCBAS932</name>
    <dbReference type="NCBI Taxonomy" id="1392247"/>
    <lineage>
        <taxon>Eukaryota</taxon>
        <taxon>Fungi</taxon>
        <taxon>Dikarya</taxon>
        <taxon>Ascomycota</taxon>
        <taxon>Pezizomycotina</taxon>
        <taxon>Pezizomycetes</taxon>
        <taxon>Pezizales</taxon>
        <taxon>Morchellaceae</taxon>
        <taxon>Morchella</taxon>
    </lineage>
</organism>
<feature type="region of interest" description="Disordered" evidence="1">
    <location>
        <begin position="225"/>
        <end position="245"/>
    </location>
</feature>
<sequence length="245" mass="27227">MEQPTAAIQVTLSPRAICRIRKLVTREIHRCTSELELLIARYNYALSYLDHARANHQINDTVFRAAEAEYKREGGSLVEFYDYSQGRPLLALLVRKWGETGWAVKKTEERLGSTSKAIKIVRKDADRLKTILEDLKGGTVVPGVVEEAEIEVSGEGLPSAEGEKMVEALEKMFVDNVEPAGEKQLVEEEAKVAVEAPAELEAEVIEKQPTEKEAEIAVEAPAELEAKAVEKQPTVEDEDANWSLV</sequence>
<evidence type="ECO:0000313" key="2">
    <source>
        <dbReference type="EMBL" id="RPB12675.1"/>
    </source>
</evidence>
<keyword evidence="3" id="KW-1185">Reference proteome</keyword>
<evidence type="ECO:0000313" key="3">
    <source>
        <dbReference type="Proteomes" id="UP000277580"/>
    </source>
</evidence>
<accession>A0A3N4L3S3</accession>
<dbReference type="EMBL" id="ML119127">
    <property type="protein sequence ID" value="RPB12675.1"/>
    <property type="molecule type" value="Genomic_DNA"/>
</dbReference>